<dbReference type="GO" id="GO:0005634">
    <property type="term" value="C:nucleus"/>
    <property type="evidence" value="ECO:0007669"/>
    <property type="project" value="UniProtKB-SubCell"/>
</dbReference>
<evidence type="ECO:0000256" key="3">
    <source>
        <dbReference type="ARBA" id="ARBA00023015"/>
    </source>
</evidence>
<dbReference type="PANTHER" id="PTHR13421:SF16">
    <property type="entry name" value="SNRNA-ACTIVATING PROTEIN COMPLEX SUBUNIT 3"/>
    <property type="match status" value="1"/>
</dbReference>
<comment type="similarity">
    <text evidence="2">Belongs to the SNAPC3/SRD2 family.</text>
</comment>
<keyword evidence="9" id="KW-1185">Reference proteome</keyword>
<keyword evidence="3" id="KW-0805">Transcription regulation</keyword>
<evidence type="ECO:0000313" key="8">
    <source>
        <dbReference type="EMBL" id="PLW55930.1"/>
    </source>
</evidence>
<evidence type="ECO:0000256" key="1">
    <source>
        <dbReference type="ARBA" id="ARBA00004123"/>
    </source>
</evidence>
<feature type="compositionally biased region" description="Low complexity" evidence="7">
    <location>
        <begin position="570"/>
        <end position="607"/>
    </location>
</feature>
<feature type="region of interest" description="Disordered" evidence="7">
    <location>
        <begin position="405"/>
        <end position="425"/>
    </location>
</feature>
<keyword evidence="5" id="KW-0804">Transcription</keyword>
<dbReference type="EMBL" id="PGCJ01000026">
    <property type="protein sequence ID" value="PLW55930.1"/>
    <property type="molecule type" value="Genomic_DNA"/>
</dbReference>
<gene>
    <name evidence="8" type="ORF">PCANC_02991</name>
</gene>
<dbReference type="GO" id="GO:0000978">
    <property type="term" value="F:RNA polymerase II cis-regulatory region sequence-specific DNA binding"/>
    <property type="evidence" value="ECO:0007669"/>
    <property type="project" value="TreeGrafter"/>
</dbReference>
<keyword evidence="4" id="KW-0238">DNA-binding</keyword>
<reference evidence="8 9" key="1">
    <citation type="submission" date="2017-11" db="EMBL/GenBank/DDBJ databases">
        <title>De novo assembly and phasing of dikaryotic genomes from two isolates of Puccinia coronata f. sp. avenae, the causal agent of oat crown rust.</title>
        <authorList>
            <person name="Miller M.E."/>
            <person name="Zhang Y."/>
            <person name="Omidvar V."/>
            <person name="Sperschneider J."/>
            <person name="Schwessinger B."/>
            <person name="Raley C."/>
            <person name="Palmer J.M."/>
            <person name="Garnica D."/>
            <person name="Upadhyaya N."/>
            <person name="Rathjen J."/>
            <person name="Taylor J.M."/>
            <person name="Park R.F."/>
            <person name="Dodds P.N."/>
            <person name="Hirsch C.D."/>
            <person name="Kianian S.F."/>
            <person name="Figueroa M."/>
        </authorList>
    </citation>
    <scope>NUCLEOTIDE SEQUENCE [LARGE SCALE GENOMIC DNA]</scope>
    <source>
        <strain evidence="8">12NC29</strain>
    </source>
</reference>
<evidence type="ECO:0008006" key="10">
    <source>
        <dbReference type="Google" id="ProtNLM"/>
    </source>
</evidence>
<comment type="subcellular location">
    <subcellularLocation>
        <location evidence="1">Nucleus</location>
    </subcellularLocation>
</comment>
<dbReference type="OrthoDB" id="3437960at2759"/>
<dbReference type="GO" id="GO:0019185">
    <property type="term" value="C:snRNA-activating protein complex"/>
    <property type="evidence" value="ECO:0007669"/>
    <property type="project" value="TreeGrafter"/>
</dbReference>
<proteinExistence type="inferred from homology"/>
<feature type="region of interest" description="Disordered" evidence="7">
    <location>
        <begin position="570"/>
        <end position="619"/>
    </location>
</feature>
<evidence type="ECO:0000313" key="9">
    <source>
        <dbReference type="Proteomes" id="UP000235388"/>
    </source>
</evidence>
<protein>
    <recommendedName>
        <fullName evidence="10">snRNA-activating protein complex subunit 3</fullName>
    </recommendedName>
</protein>
<feature type="region of interest" description="Disordered" evidence="7">
    <location>
        <begin position="120"/>
        <end position="189"/>
    </location>
</feature>
<dbReference type="Proteomes" id="UP000235388">
    <property type="component" value="Unassembled WGS sequence"/>
</dbReference>
<comment type="caution">
    <text evidence="8">The sequence shown here is derived from an EMBL/GenBank/DDBJ whole genome shotgun (WGS) entry which is preliminary data.</text>
</comment>
<dbReference type="GO" id="GO:0042795">
    <property type="term" value="P:snRNA transcription by RNA polymerase II"/>
    <property type="evidence" value="ECO:0007669"/>
    <property type="project" value="TreeGrafter"/>
</dbReference>
<evidence type="ECO:0000256" key="7">
    <source>
        <dbReference type="SAM" id="MobiDB-lite"/>
    </source>
</evidence>
<dbReference type="InterPro" id="IPR022042">
    <property type="entry name" value="snRNA-activating_su3"/>
</dbReference>
<keyword evidence="6" id="KW-0539">Nucleus</keyword>
<dbReference type="AlphaFoldDB" id="A0A2N5W162"/>
<dbReference type="Pfam" id="PF12251">
    <property type="entry name" value="SNAPC3"/>
    <property type="match status" value="2"/>
</dbReference>
<dbReference type="STRING" id="200324.A0A2N5W162"/>
<accession>A0A2N5W162</accession>
<name>A0A2N5W162_9BASI</name>
<dbReference type="GO" id="GO:0042796">
    <property type="term" value="P:snRNA transcription by RNA polymerase III"/>
    <property type="evidence" value="ECO:0007669"/>
    <property type="project" value="TreeGrafter"/>
</dbReference>
<dbReference type="GO" id="GO:0003681">
    <property type="term" value="F:bent DNA binding"/>
    <property type="evidence" value="ECO:0007669"/>
    <property type="project" value="TreeGrafter"/>
</dbReference>
<evidence type="ECO:0000256" key="4">
    <source>
        <dbReference type="ARBA" id="ARBA00023125"/>
    </source>
</evidence>
<evidence type="ECO:0000256" key="5">
    <source>
        <dbReference type="ARBA" id="ARBA00023163"/>
    </source>
</evidence>
<evidence type="ECO:0000256" key="2">
    <source>
        <dbReference type="ARBA" id="ARBA00010410"/>
    </source>
</evidence>
<dbReference type="GO" id="GO:0001006">
    <property type="term" value="F:RNA polymerase III type 3 promoter sequence-specific DNA binding"/>
    <property type="evidence" value="ECO:0007669"/>
    <property type="project" value="TreeGrafter"/>
</dbReference>
<sequence>MEPSSRPTKPSKSQLKQQARLLEQSLFKPSEPIKIEQFIRQLSNNNPTTRTKTKTKTKTNSNQHLKAACTLNDLMAPIETIYKDSNLLSELKDHQHELATPHGSLHALHLLSESAHDHITPSLEAEPPSKKKRLIDPASDIPVHIPQQAETTKKKTTIPDYLDPSLVALTDPPPSSSSKATPDTRLLSYDHTFKPPRRVRKKAAGPPQSIMQKPKPIQDLINRLSATGLKTLQPDFDGMWYVRSVGRSDWNTSTQPMHSNLAHPTPLSTDPEPVVITITLHPFSKTSAGQESSSEAKAVAPRKQTLHMLSSQTLSDLRDVVVCSATQIPVCSHDGNQWLDQRWISGSAFIIQNVLFADTRPIPSPLDDHSAGKSDYGLLLQELLPDLIAKDKVENLLTIDEQENEKEMEGMANETQAAPKKKSKIQISSLSMEQVRMDQLTLRINEPYWMLHQGNCEHIFTIDEIRALHPTDPAPHPTPVPVPAGPSRGDVAVDVPAATGTGTTTAYPITSFLSRISSPKCRVCDRDPARLVAIDDELCVESPCFICLTCFKFLHSNTADLEKNTHPSSSAAAATAVSPSSSSPSSPASPSSSSSSSSSPSSSSSSSGDMPKSCSDRNGKTFVSLSNSTNLGSEMKIQFGKVPGRTWWVVPLLGST</sequence>
<organism evidence="8 9">
    <name type="scientific">Puccinia coronata f. sp. avenae</name>
    <dbReference type="NCBI Taxonomy" id="200324"/>
    <lineage>
        <taxon>Eukaryota</taxon>
        <taxon>Fungi</taxon>
        <taxon>Dikarya</taxon>
        <taxon>Basidiomycota</taxon>
        <taxon>Pucciniomycotina</taxon>
        <taxon>Pucciniomycetes</taxon>
        <taxon>Pucciniales</taxon>
        <taxon>Pucciniaceae</taxon>
        <taxon>Puccinia</taxon>
    </lineage>
</organism>
<dbReference type="GO" id="GO:0001046">
    <property type="term" value="F:core promoter sequence-specific DNA binding"/>
    <property type="evidence" value="ECO:0007669"/>
    <property type="project" value="TreeGrafter"/>
</dbReference>
<dbReference type="PANTHER" id="PTHR13421">
    <property type="entry name" value="SNRNA-ACTIVATING PROTEIN COMPLEX SUBUNIT 3"/>
    <property type="match status" value="1"/>
</dbReference>
<evidence type="ECO:0000256" key="6">
    <source>
        <dbReference type="ARBA" id="ARBA00023242"/>
    </source>
</evidence>